<dbReference type="EMBL" id="RXHI01000010">
    <property type="protein sequence ID" value="RUA22772.1"/>
    <property type="molecule type" value="Genomic_DNA"/>
</dbReference>
<dbReference type="AlphaFoldDB" id="A0A432JJK9"/>
<name>A0A432JJK9_9GAMM</name>
<protein>
    <submittedName>
        <fullName evidence="2">Uncharacterized protein</fullName>
    </submittedName>
</protein>
<sequence>MPIATSVTGRLFAESEPPSVPCRPPRRARVRQAMARRAGGAGCSPTRPTSLPDRYHTFEVSVYTALVVTADRLVLQVPSIETGPAVVTATVVDEIVGYRWRASRR</sequence>
<gene>
    <name evidence="2" type="ORF">DSL92_04050</name>
</gene>
<feature type="region of interest" description="Disordered" evidence="1">
    <location>
        <begin position="1"/>
        <end position="26"/>
    </location>
</feature>
<comment type="caution">
    <text evidence="2">The sequence shown here is derived from an EMBL/GenBank/DDBJ whole genome shotgun (WGS) entry which is preliminary data.</text>
</comment>
<organism evidence="2">
    <name type="scientific">Billgrantia gudaonensis</name>
    <dbReference type="NCBI Taxonomy" id="376427"/>
    <lineage>
        <taxon>Bacteria</taxon>
        <taxon>Pseudomonadati</taxon>
        <taxon>Pseudomonadota</taxon>
        <taxon>Gammaproteobacteria</taxon>
        <taxon>Oceanospirillales</taxon>
        <taxon>Halomonadaceae</taxon>
        <taxon>Billgrantia</taxon>
    </lineage>
</organism>
<proteinExistence type="predicted"/>
<evidence type="ECO:0000256" key="1">
    <source>
        <dbReference type="SAM" id="MobiDB-lite"/>
    </source>
</evidence>
<accession>A0A432JJK9</accession>
<evidence type="ECO:0000313" key="2">
    <source>
        <dbReference type="EMBL" id="RUA22772.1"/>
    </source>
</evidence>
<reference evidence="2" key="1">
    <citation type="submission" date="2018-12" db="EMBL/GenBank/DDBJ databases">
        <authorList>
            <person name="Jadhav K."/>
            <person name="Kushwaha B."/>
            <person name="Jadhav I."/>
        </authorList>
    </citation>
    <scope>NUCLEOTIDE SEQUENCE [LARGE SCALE GENOMIC DNA]</scope>
    <source>
        <strain evidence="2">SBS 10</strain>
    </source>
</reference>